<feature type="domain" description="DhaK" evidence="2">
    <location>
        <begin position="7"/>
        <end position="328"/>
    </location>
</feature>
<reference evidence="3" key="1">
    <citation type="submission" date="2023-01" db="EMBL/GenBank/DDBJ databases">
        <title>Human gut microbiome strain richness.</title>
        <authorList>
            <person name="Chen-Liaw A."/>
        </authorList>
    </citation>
    <scope>NUCLEOTIDE SEQUENCE</scope>
    <source>
        <strain evidence="3">1001262st2_G8_1001262B_160229</strain>
    </source>
</reference>
<name>A0AAJ1HFE7_STRPA</name>
<dbReference type="GO" id="GO:0004371">
    <property type="term" value="F:glycerone kinase activity"/>
    <property type="evidence" value="ECO:0007669"/>
    <property type="project" value="UniProtKB-UniRule"/>
</dbReference>
<dbReference type="InterPro" id="IPR012735">
    <property type="entry name" value="DhaK_1b"/>
</dbReference>
<dbReference type="PANTHER" id="PTHR28629">
    <property type="entry name" value="TRIOKINASE/FMN CYCLASE"/>
    <property type="match status" value="1"/>
</dbReference>
<evidence type="ECO:0000256" key="1">
    <source>
        <dbReference type="NCBIfam" id="TIGR02362"/>
    </source>
</evidence>
<evidence type="ECO:0000259" key="2">
    <source>
        <dbReference type="PROSITE" id="PS51481"/>
    </source>
</evidence>
<proteinExistence type="predicted"/>
<dbReference type="SUPFAM" id="SSF82549">
    <property type="entry name" value="DAK1/DegV-like"/>
    <property type="match status" value="1"/>
</dbReference>
<dbReference type="Gene3D" id="3.30.1180.20">
    <property type="entry name" value="Dihydroxyacetone kinase, domain 2"/>
    <property type="match status" value="1"/>
</dbReference>
<organism evidence="3 4">
    <name type="scientific">Streptococcus parasanguinis</name>
    <dbReference type="NCBI Taxonomy" id="1318"/>
    <lineage>
        <taxon>Bacteria</taxon>
        <taxon>Bacillati</taxon>
        <taxon>Bacillota</taxon>
        <taxon>Bacilli</taxon>
        <taxon>Lactobacillales</taxon>
        <taxon>Streptococcaceae</taxon>
        <taxon>Streptococcus</taxon>
    </lineage>
</organism>
<protein>
    <recommendedName>
        <fullName evidence="1">DhaKLM operon coactivator DhaQ</fullName>
    </recommendedName>
</protein>
<dbReference type="InterPro" id="IPR004006">
    <property type="entry name" value="DhaK_dom"/>
</dbReference>
<gene>
    <name evidence="3" type="primary">dhaQ</name>
    <name evidence="3" type="ORF">PNV36_09675</name>
</gene>
<dbReference type="RefSeq" id="WP_009732236.1">
    <property type="nucleotide sequence ID" value="NZ_JAQMJV010000021.1"/>
</dbReference>
<sequence length="328" mass="36138">MAQIFNHIKDTVQQSIDALVKIYPNLKQLEKTTALYDQNQSSNLVPIISGGGSGHEPAHFGFIGQGMLSGAICGPIFIPPKAEDIFKLIRFLDKGNGVFIIIKNFEADLKEFSKAIQMAKNENIKVAYIISHDDVSVDKNGFTPRHRGVAGTIFLHKLLGYLSQKGATIEEIEKSALSISANIATLGVATSSVLNPITKKNMFQLDDDQISYGIGIHGESGYKTENIHSSELLANELINKLHIHFKCKKGDRFALLINNLGATSKLEELVFTNDILQLLDLEGVKVKFVKTGHYMTCLNMGGLSVTLMPIKEDWWLEALEAPTLAPSW</sequence>
<dbReference type="EMBL" id="JAQMJV010000021">
    <property type="protein sequence ID" value="MDB8620659.1"/>
    <property type="molecule type" value="Genomic_DNA"/>
</dbReference>
<dbReference type="Proteomes" id="UP001212685">
    <property type="component" value="Unassembled WGS sequence"/>
</dbReference>
<dbReference type="PROSITE" id="PS51481">
    <property type="entry name" value="DHAK"/>
    <property type="match status" value="1"/>
</dbReference>
<evidence type="ECO:0000313" key="4">
    <source>
        <dbReference type="Proteomes" id="UP001212685"/>
    </source>
</evidence>
<dbReference type="NCBIfam" id="TIGR02362">
    <property type="entry name" value="dhaK1b"/>
    <property type="match status" value="1"/>
</dbReference>
<dbReference type="Pfam" id="PF02733">
    <property type="entry name" value="Dak1"/>
    <property type="match status" value="1"/>
</dbReference>
<dbReference type="GO" id="GO:0019563">
    <property type="term" value="P:glycerol catabolic process"/>
    <property type="evidence" value="ECO:0007669"/>
    <property type="project" value="TreeGrafter"/>
</dbReference>
<evidence type="ECO:0000313" key="3">
    <source>
        <dbReference type="EMBL" id="MDB8620659.1"/>
    </source>
</evidence>
<dbReference type="Gene3D" id="3.40.50.10440">
    <property type="entry name" value="Dihydroxyacetone kinase, domain 1"/>
    <property type="match status" value="1"/>
</dbReference>
<dbReference type="PANTHER" id="PTHR28629:SF4">
    <property type="entry name" value="TRIOKINASE_FMN CYCLASE"/>
    <property type="match status" value="1"/>
</dbReference>
<dbReference type="GO" id="GO:0005829">
    <property type="term" value="C:cytosol"/>
    <property type="evidence" value="ECO:0007669"/>
    <property type="project" value="TreeGrafter"/>
</dbReference>
<dbReference type="InterPro" id="IPR050861">
    <property type="entry name" value="Dihydroxyacetone_Kinase"/>
</dbReference>
<dbReference type="AlphaFoldDB" id="A0AAJ1HFE7"/>
<dbReference type="FunFam" id="3.40.50.10440:FF:000001">
    <property type="entry name" value="Dihydroxyacetone kinase, DhaK subunit"/>
    <property type="match status" value="1"/>
</dbReference>
<accession>A0AAJ1HFE7</accession>
<comment type="caution">
    <text evidence="3">The sequence shown here is derived from an EMBL/GenBank/DDBJ whole genome shotgun (WGS) entry which is preliminary data.</text>
</comment>